<dbReference type="InterPro" id="IPR015421">
    <property type="entry name" value="PyrdxlP-dep_Trfase_major"/>
</dbReference>
<evidence type="ECO:0000256" key="2">
    <source>
        <dbReference type="ARBA" id="ARBA00009077"/>
    </source>
</evidence>
<keyword evidence="3 4" id="KW-0663">Pyridoxal phosphate</keyword>
<dbReference type="InterPro" id="IPR054542">
    <property type="entry name" value="Cys_met_metab_PP"/>
</dbReference>
<dbReference type="GO" id="GO:0004123">
    <property type="term" value="F:cystathionine gamma-lyase activity"/>
    <property type="evidence" value="ECO:0007669"/>
    <property type="project" value="TreeGrafter"/>
</dbReference>
<dbReference type="SUPFAM" id="SSF53383">
    <property type="entry name" value="PLP-dependent transferases"/>
    <property type="match status" value="1"/>
</dbReference>
<protein>
    <submittedName>
        <fullName evidence="6">PLP-dependent transferase</fullName>
    </submittedName>
</protein>
<evidence type="ECO:0000256" key="3">
    <source>
        <dbReference type="ARBA" id="ARBA00022898"/>
    </source>
</evidence>
<dbReference type="PROSITE" id="PS00868">
    <property type="entry name" value="CYS_MET_METAB_PP"/>
    <property type="match status" value="1"/>
</dbReference>
<dbReference type="CDD" id="cd00614">
    <property type="entry name" value="CGS_like"/>
    <property type="match status" value="1"/>
</dbReference>
<dbReference type="Gene3D" id="3.90.1150.10">
    <property type="entry name" value="Aspartate Aminotransferase, domain 1"/>
    <property type="match status" value="1"/>
</dbReference>
<dbReference type="GO" id="GO:0019343">
    <property type="term" value="P:cysteine biosynthetic process via cystathionine"/>
    <property type="evidence" value="ECO:0007669"/>
    <property type="project" value="TreeGrafter"/>
</dbReference>
<dbReference type="EMBL" id="CP043473">
    <property type="protein sequence ID" value="QEL57685.1"/>
    <property type="molecule type" value="Genomic_DNA"/>
</dbReference>
<dbReference type="FunFam" id="3.40.640.10:FF:000009">
    <property type="entry name" value="Cystathionine gamma-synthase homolog"/>
    <property type="match status" value="1"/>
</dbReference>
<dbReference type="PANTHER" id="PTHR11808:SF15">
    <property type="entry name" value="CYSTATHIONINE GAMMA-LYASE"/>
    <property type="match status" value="1"/>
</dbReference>
<dbReference type="GO" id="GO:0005737">
    <property type="term" value="C:cytoplasm"/>
    <property type="evidence" value="ECO:0007669"/>
    <property type="project" value="TreeGrafter"/>
</dbReference>
<dbReference type="InterPro" id="IPR015424">
    <property type="entry name" value="PyrdxlP-dep_Trfase"/>
</dbReference>
<evidence type="ECO:0000256" key="5">
    <source>
        <dbReference type="RuleBase" id="RU362118"/>
    </source>
</evidence>
<dbReference type="InterPro" id="IPR000277">
    <property type="entry name" value="Cys/Met-Metab_PyrdxlP-dep_enz"/>
</dbReference>
<evidence type="ECO:0000313" key="6">
    <source>
        <dbReference type="EMBL" id="QEL57685.1"/>
    </source>
</evidence>
<reference evidence="6 7" key="1">
    <citation type="submission" date="2019-08" db="EMBL/GenBank/DDBJ databases">
        <title>Chromobacterium paludis, a novel bacterium isolated from a Maryland marsh pond.</title>
        <authorList>
            <person name="Blackburn M.B."/>
            <person name="Gundersen-Rindal D.E."/>
        </authorList>
    </citation>
    <scope>NUCLEOTIDE SEQUENCE [LARGE SCALE GENOMIC DNA]</scope>
    <source>
        <strain evidence="7">IIBBL 257-1</strain>
    </source>
</reference>
<dbReference type="AlphaFoldDB" id="A0A5C1DLR9"/>
<dbReference type="PANTHER" id="PTHR11808">
    <property type="entry name" value="TRANS-SULFURATION ENZYME FAMILY MEMBER"/>
    <property type="match status" value="1"/>
</dbReference>
<dbReference type="GO" id="GO:0030170">
    <property type="term" value="F:pyridoxal phosphate binding"/>
    <property type="evidence" value="ECO:0007669"/>
    <property type="project" value="InterPro"/>
</dbReference>
<dbReference type="InterPro" id="IPR015422">
    <property type="entry name" value="PyrdxlP-dep_Trfase_small"/>
</dbReference>
<name>A0A5C1DLR9_9NEIS</name>
<sequence length="382" mass="41250">MKFSTRAIHVGYDSADHNRSVMPPLYQTSAFAYDHVGEAMPFVYARSGNPTRSALEDCLASLEEARHGLAFSSGMAAIDAVLRASLKPGDEVLAVANLYGGAYRLLTQVMQPAGIHVRFVDLSDPALLEAAISPATRLLWLESPTNPLLGLVDIAALSAIAHRHGVKVAVDNTFATPYLQRPLTLGADIVVHSATKYLGGHSDVLLGLVAVSDDKLFQDIRFVQNAAGAVPGPQDCFLTLRGIKTLALRMERHCDNAEKVADFLSRHDKVAQVFYPGLPEHPDHALAKRQMKRFGGIVSIRLREDSREAASRFAQKLRLFALAESLGGVESLVNHSYTMSHGSMPAERKAALGIVEGGLRLSVGIEDIDDLLADLEQALAEA</sequence>
<comment type="cofactor">
    <cofactor evidence="1 5">
        <name>pyridoxal 5'-phosphate</name>
        <dbReference type="ChEBI" id="CHEBI:597326"/>
    </cofactor>
</comment>
<dbReference type="GO" id="GO:0003962">
    <property type="term" value="F:cystathionine gamma-synthase activity"/>
    <property type="evidence" value="ECO:0007669"/>
    <property type="project" value="TreeGrafter"/>
</dbReference>
<dbReference type="Pfam" id="PF01053">
    <property type="entry name" value="Cys_Met_Meta_PP"/>
    <property type="match status" value="1"/>
</dbReference>
<dbReference type="FunFam" id="3.90.1150.10:FF:000008">
    <property type="entry name" value="Cystathionine gamma-synthase"/>
    <property type="match status" value="1"/>
</dbReference>
<comment type="similarity">
    <text evidence="2 5">Belongs to the trans-sulfuration enzymes family.</text>
</comment>
<evidence type="ECO:0000256" key="1">
    <source>
        <dbReference type="ARBA" id="ARBA00001933"/>
    </source>
</evidence>
<dbReference type="RefSeq" id="WP_149299568.1">
    <property type="nucleotide sequence ID" value="NZ_CP043473.1"/>
</dbReference>
<keyword evidence="7" id="KW-1185">Reference proteome</keyword>
<keyword evidence="6" id="KW-0808">Transferase</keyword>
<proteinExistence type="inferred from homology"/>
<gene>
    <name evidence="6" type="ORF">FYK34_19995</name>
</gene>
<organism evidence="6 7">
    <name type="scientific">Chromobacterium paludis</name>
    <dbReference type="NCBI Taxonomy" id="2605945"/>
    <lineage>
        <taxon>Bacteria</taxon>
        <taxon>Pseudomonadati</taxon>
        <taxon>Pseudomonadota</taxon>
        <taxon>Betaproteobacteria</taxon>
        <taxon>Neisseriales</taxon>
        <taxon>Chromobacteriaceae</taxon>
        <taxon>Chromobacterium</taxon>
    </lineage>
</organism>
<dbReference type="Proteomes" id="UP000322079">
    <property type="component" value="Chromosome"/>
</dbReference>
<feature type="modified residue" description="N6-(pyridoxal phosphate)lysine" evidence="4">
    <location>
        <position position="196"/>
    </location>
</feature>
<evidence type="ECO:0000313" key="7">
    <source>
        <dbReference type="Proteomes" id="UP000322079"/>
    </source>
</evidence>
<dbReference type="PIRSF" id="PIRSF001434">
    <property type="entry name" value="CGS"/>
    <property type="match status" value="1"/>
</dbReference>
<accession>A0A5C1DLR9</accession>
<dbReference type="Gene3D" id="3.40.640.10">
    <property type="entry name" value="Type I PLP-dependent aspartate aminotransferase-like (Major domain)"/>
    <property type="match status" value="1"/>
</dbReference>
<dbReference type="GO" id="GO:0019346">
    <property type="term" value="P:transsulfuration"/>
    <property type="evidence" value="ECO:0007669"/>
    <property type="project" value="InterPro"/>
</dbReference>
<evidence type="ECO:0000256" key="4">
    <source>
        <dbReference type="PIRSR" id="PIRSR001434-2"/>
    </source>
</evidence>
<dbReference type="KEGG" id="chrm:FYK34_19995"/>